<dbReference type="Proteomes" id="UP000239560">
    <property type="component" value="Unassembled WGS sequence"/>
</dbReference>
<reference evidence="2 3" key="1">
    <citation type="journal article" date="2018" name="Elife">
        <title>Functional genomics of lipid metabolism in the oleaginous yeast Rhodosporidium toruloides.</title>
        <authorList>
            <person name="Coradetti S.T."/>
            <person name="Pinel D."/>
            <person name="Geiselman G."/>
            <person name="Ito M."/>
            <person name="Mondo S."/>
            <person name="Reilly M.C."/>
            <person name="Cheng Y.F."/>
            <person name="Bauer S."/>
            <person name="Grigoriev I."/>
            <person name="Gladden J.M."/>
            <person name="Simmons B.A."/>
            <person name="Brem R."/>
            <person name="Arkin A.P."/>
            <person name="Skerker J.M."/>
        </authorList>
    </citation>
    <scope>NUCLEOTIDE SEQUENCE [LARGE SCALE GENOMIC DNA]</scope>
    <source>
        <strain evidence="2 3">NBRC 0880</strain>
    </source>
</reference>
<dbReference type="OrthoDB" id="3361009at2759"/>
<evidence type="ECO:0000256" key="1">
    <source>
        <dbReference type="SAM" id="MobiDB-lite"/>
    </source>
</evidence>
<proteinExistence type="predicted"/>
<gene>
    <name evidence="2" type="ORF">AAT19DRAFT_12200</name>
</gene>
<protein>
    <submittedName>
        <fullName evidence="2">Uncharacterized protein</fullName>
    </submittedName>
</protein>
<evidence type="ECO:0000313" key="3">
    <source>
        <dbReference type="Proteomes" id="UP000239560"/>
    </source>
</evidence>
<dbReference type="EMBL" id="LCTV02000002">
    <property type="protein sequence ID" value="PRQ76782.1"/>
    <property type="molecule type" value="Genomic_DNA"/>
</dbReference>
<dbReference type="AlphaFoldDB" id="A0A2T0AFI7"/>
<organism evidence="2 3">
    <name type="scientific">Rhodotorula toruloides</name>
    <name type="common">Yeast</name>
    <name type="synonym">Rhodosporidium toruloides</name>
    <dbReference type="NCBI Taxonomy" id="5286"/>
    <lineage>
        <taxon>Eukaryota</taxon>
        <taxon>Fungi</taxon>
        <taxon>Dikarya</taxon>
        <taxon>Basidiomycota</taxon>
        <taxon>Pucciniomycotina</taxon>
        <taxon>Microbotryomycetes</taxon>
        <taxon>Sporidiobolales</taxon>
        <taxon>Sporidiobolaceae</taxon>
        <taxon>Rhodotorula</taxon>
    </lineage>
</organism>
<feature type="region of interest" description="Disordered" evidence="1">
    <location>
        <begin position="1"/>
        <end position="56"/>
    </location>
</feature>
<accession>A0A2T0AFI7</accession>
<name>A0A2T0AFI7_RHOTO</name>
<sequence>MQNNSTQIPPEGAQGGHFNQITQRWEMPNERPEIASSQGASTMPDADGNNASGPSFREQVAGYAKKFAGMTTGKKHEIAMGQTLLEGQGKEQAIADAEFVKQQTKS</sequence>
<evidence type="ECO:0000313" key="2">
    <source>
        <dbReference type="EMBL" id="PRQ76782.1"/>
    </source>
</evidence>
<comment type="caution">
    <text evidence="2">The sequence shown here is derived from an EMBL/GenBank/DDBJ whole genome shotgun (WGS) entry which is preliminary data.</text>
</comment>